<evidence type="ECO:0000259" key="4">
    <source>
        <dbReference type="Pfam" id="PF17853"/>
    </source>
</evidence>
<dbReference type="InterPro" id="IPR025736">
    <property type="entry name" value="PucR_C-HTH_dom"/>
</dbReference>
<dbReference type="InterPro" id="IPR012914">
    <property type="entry name" value="PucR_dom"/>
</dbReference>
<feature type="domain" description="Purine catabolism PurC-like" evidence="2">
    <location>
        <begin position="18"/>
        <end position="120"/>
    </location>
</feature>
<name>A0ABQ3K7T6_9PSEU</name>
<comment type="caution">
    <text evidence="5">The sequence shown here is derived from an EMBL/GenBank/DDBJ whole genome shotgun (WGS) entry which is preliminary data.</text>
</comment>
<keyword evidence="6" id="KW-1185">Reference proteome</keyword>
<dbReference type="EMBL" id="BNAW01000005">
    <property type="protein sequence ID" value="GHG03543.1"/>
    <property type="molecule type" value="Genomic_DNA"/>
</dbReference>
<evidence type="ECO:0008006" key="7">
    <source>
        <dbReference type="Google" id="ProtNLM"/>
    </source>
</evidence>
<gene>
    <name evidence="5" type="ORF">GCM10017567_19050</name>
</gene>
<dbReference type="Pfam" id="PF07905">
    <property type="entry name" value="PucR"/>
    <property type="match status" value="1"/>
</dbReference>
<dbReference type="Pfam" id="PF13556">
    <property type="entry name" value="HTH_30"/>
    <property type="match status" value="1"/>
</dbReference>
<protein>
    <recommendedName>
        <fullName evidence="7">PucR family transcriptional regulator</fullName>
    </recommendedName>
</protein>
<dbReference type="InterPro" id="IPR051448">
    <property type="entry name" value="CdaR-like_regulators"/>
</dbReference>
<evidence type="ECO:0000313" key="5">
    <source>
        <dbReference type="EMBL" id="GHG03543.1"/>
    </source>
</evidence>
<reference evidence="6" key="1">
    <citation type="journal article" date="2019" name="Int. J. Syst. Evol. Microbiol.">
        <title>The Global Catalogue of Microorganisms (GCM) 10K type strain sequencing project: providing services to taxonomists for standard genome sequencing and annotation.</title>
        <authorList>
            <consortium name="The Broad Institute Genomics Platform"/>
            <consortium name="The Broad Institute Genome Sequencing Center for Infectious Disease"/>
            <person name="Wu L."/>
            <person name="Ma J."/>
        </authorList>
    </citation>
    <scope>NUCLEOTIDE SEQUENCE [LARGE SCALE GENOMIC DNA]</scope>
    <source>
        <strain evidence="6">CGMCC 4.7680</strain>
    </source>
</reference>
<dbReference type="Pfam" id="PF17853">
    <property type="entry name" value="GGDEF_2"/>
    <property type="match status" value="1"/>
</dbReference>
<feature type="domain" description="CdaR GGDEF-like" evidence="4">
    <location>
        <begin position="282"/>
        <end position="394"/>
    </location>
</feature>
<evidence type="ECO:0000259" key="3">
    <source>
        <dbReference type="Pfam" id="PF13556"/>
    </source>
</evidence>
<dbReference type="Proteomes" id="UP000649955">
    <property type="component" value="Unassembled WGS sequence"/>
</dbReference>
<comment type="similarity">
    <text evidence="1">Belongs to the CdaR family.</text>
</comment>
<accession>A0ABQ3K7T6</accession>
<dbReference type="Gene3D" id="1.10.10.2840">
    <property type="entry name" value="PucR C-terminal helix-turn-helix domain"/>
    <property type="match status" value="1"/>
</dbReference>
<dbReference type="PANTHER" id="PTHR33744:SF7">
    <property type="entry name" value="PUCR FAMILY TRANSCRIPTIONAL REGULATOR"/>
    <property type="match status" value="1"/>
</dbReference>
<evidence type="ECO:0000313" key="6">
    <source>
        <dbReference type="Proteomes" id="UP000649955"/>
    </source>
</evidence>
<evidence type="ECO:0000256" key="1">
    <source>
        <dbReference type="ARBA" id="ARBA00006754"/>
    </source>
</evidence>
<dbReference type="InterPro" id="IPR042070">
    <property type="entry name" value="PucR_C-HTH_sf"/>
</dbReference>
<sequence length="519" mass="54969">MFTLRSLVDNADLDLHLLVEGRPGALDEAVVWVHNTELPDPSPYLGERELVLTNGMWLEHAEAAEFVGNVVHAGAAGIVFGLRRQMPRTPRAMIDACAAAALPLVEIGAGVPFTAVTRAAAGHYAAMRQSSLLGMVRRGDALATALSQGAGASGVLEVLRRDYDVPLAVVDRAGRSVASAGADLTAEQRAAVAERLGDHPPPLEIDLGDEEVASVFLVGAIGDLDAALLCLRRLRDLGDGERAALEQAARFLSLETAKQQAVHAIELRFASELLDMILSGPQRSGEVPGRLRAFGVDPSGSLAVVALAFTGAGAPTLPGLTEAVMEFFLAENSPAAVAGGTGDVVAVVPWRRPDTDLHDLATRLAGAVGTRFPGRAAVVGIGGSAENAAGLKQPLVRSREACHVLRRRGGPPVATFAELGTHRLLLGLHDADTLRNFADVVLGPLREHDAQRGSELVRTIRTFLEHGGHWTATAEAMFVHVNTLRNRLVKITELTGRDVARTEDRVDLYLALEAAEFYG</sequence>
<dbReference type="InterPro" id="IPR041522">
    <property type="entry name" value="CdaR_GGDEF"/>
</dbReference>
<feature type="domain" description="PucR C-terminal helix-turn-helix" evidence="3">
    <location>
        <begin position="456"/>
        <end position="514"/>
    </location>
</feature>
<evidence type="ECO:0000259" key="2">
    <source>
        <dbReference type="Pfam" id="PF07905"/>
    </source>
</evidence>
<dbReference type="PANTHER" id="PTHR33744">
    <property type="entry name" value="CARBOHYDRATE DIACID REGULATOR"/>
    <property type="match status" value="1"/>
</dbReference>
<proteinExistence type="inferred from homology"/>
<dbReference type="RefSeq" id="WP_191308264.1">
    <property type="nucleotide sequence ID" value="NZ_BNAW01000005.1"/>
</dbReference>
<organism evidence="5 6">
    <name type="scientific">Amycolatopsis bullii</name>
    <dbReference type="NCBI Taxonomy" id="941987"/>
    <lineage>
        <taxon>Bacteria</taxon>
        <taxon>Bacillati</taxon>
        <taxon>Actinomycetota</taxon>
        <taxon>Actinomycetes</taxon>
        <taxon>Pseudonocardiales</taxon>
        <taxon>Pseudonocardiaceae</taxon>
        <taxon>Amycolatopsis</taxon>
    </lineage>
</organism>